<feature type="disulfide bond" evidence="8">
    <location>
        <begin position="179"/>
        <end position="188"/>
    </location>
</feature>
<evidence type="ECO:0000256" key="10">
    <source>
        <dbReference type="SAM" id="Phobius"/>
    </source>
</evidence>
<evidence type="ECO:0000313" key="13">
    <source>
        <dbReference type="Proteomes" id="UP000762676"/>
    </source>
</evidence>
<dbReference type="InterPro" id="IPR000152">
    <property type="entry name" value="EGF-type_Asp/Asn_hydroxyl_site"/>
</dbReference>
<dbReference type="PROSITE" id="PS01186">
    <property type="entry name" value="EGF_2"/>
    <property type="match status" value="2"/>
</dbReference>
<evidence type="ECO:0000256" key="1">
    <source>
        <dbReference type="ARBA" id="ARBA00004479"/>
    </source>
</evidence>
<dbReference type="PROSITE" id="PS50026">
    <property type="entry name" value="EGF_3"/>
    <property type="match status" value="5"/>
</dbReference>
<feature type="region of interest" description="Disordered" evidence="9">
    <location>
        <begin position="277"/>
        <end position="306"/>
    </location>
</feature>
<keyword evidence="4" id="KW-0677">Repeat</keyword>
<evidence type="ECO:0000256" key="9">
    <source>
        <dbReference type="SAM" id="MobiDB-lite"/>
    </source>
</evidence>
<comment type="caution">
    <text evidence="8">Lacks conserved residue(s) required for the propagation of feature annotation.</text>
</comment>
<keyword evidence="13" id="KW-1185">Reference proteome</keyword>
<dbReference type="InterPro" id="IPR009030">
    <property type="entry name" value="Growth_fac_rcpt_cys_sf"/>
</dbReference>
<feature type="domain" description="EGF-like" evidence="11">
    <location>
        <begin position="152"/>
        <end position="189"/>
    </location>
</feature>
<feature type="transmembrane region" description="Helical" evidence="10">
    <location>
        <begin position="245"/>
        <end position="266"/>
    </location>
</feature>
<dbReference type="SMART" id="SM00181">
    <property type="entry name" value="EGF"/>
    <property type="match status" value="5"/>
</dbReference>
<evidence type="ECO:0000259" key="11">
    <source>
        <dbReference type="PROSITE" id="PS50026"/>
    </source>
</evidence>
<feature type="disulfide bond" evidence="8">
    <location>
        <begin position="56"/>
        <end position="65"/>
    </location>
</feature>
<dbReference type="FunFam" id="2.10.25.10:FF:000029">
    <property type="entry name" value="neurexin-1 isoform X1"/>
    <property type="match status" value="1"/>
</dbReference>
<sequence>MDLVFACRLILWDPYTDLCSGRLCDIQGPCYFNPCEQSQTQECIQSVQYNNYTCICQKGWQGKNCTEDVNECTTRDPNEKHQCVAGQGTCRNTNGSYTCDCAPGFSGQYCETDINECDNTPCLHGGVCTDLVNNFTCNCTGTGYEGMTCESDVDECKQSPPVCHHGNCSNTISNFTCICGDRWRGQFCDRENPCYNISCQNGGTCQENVAVAEERCACTADYEGARCEKALRSSSGGGGSDLKVIIGPIVGGIVVIIIIIVVVALLMSARSKRATRGAYSPSAQENAGSRVENGGVLKKPPEERLI</sequence>
<dbReference type="Pfam" id="PF07645">
    <property type="entry name" value="EGF_CA"/>
    <property type="match status" value="2"/>
</dbReference>
<feature type="domain" description="EGF-like" evidence="11">
    <location>
        <begin position="26"/>
        <end position="66"/>
    </location>
</feature>
<organism evidence="12 13">
    <name type="scientific">Elysia marginata</name>
    <dbReference type="NCBI Taxonomy" id="1093978"/>
    <lineage>
        <taxon>Eukaryota</taxon>
        <taxon>Metazoa</taxon>
        <taxon>Spiralia</taxon>
        <taxon>Lophotrochozoa</taxon>
        <taxon>Mollusca</taxon>
        <taxon>Gastropoda</taxon>
        <taxon>Heterobranchia</taxon>
        <taxon>Euthyneura</taxon>
        <taxon>Panpulmonata</taxon>
        <taxon>Sacoglossa</taxon>
        <taxon>Placobranchoidea</taxon>
        <taxon>Plakobranchidae</taxon>
        <taxon>Elysia</taxon>
    </lineage>
</organism>
<evidence type="ECO:0000256" key="6">
    <source>
        <dbReference type="ARBA" id="ARBA00023136"/>
    </source>
</evidence>
<dbReference type="EMBL" id="BMAT01003131">
    <property type="protein sequence ID" value="GFS20862.1"/>
    <property type="molecule type" value="Genomic_DNA"/>
</dbReference>
<reference evidence="12 13" key="1">
    <citation type="journal article" date="2021" name="Elife">
        <title>Chloroplast acquisition without the gene transfer in kleptoplastic sea slugs, Plakobranchus ocellatus.</title>
        <authorList>
            <person name="Maeda T."/>
            <person name="Takahashi S."/>
            <person name="Yoshida T."/>
            <person name="Shimamura S."/>
            <person name="Takaki Y."/>
            <person name="Nagai Y."/>
            <person name="Toyoda A."/>
            <person name="Suzuki Y."/>
            <person name="Arimoto A."/>
            <person name="Ishii H."/>
            <person name="Satoh N."/>
            <person name="Nishiyama T."/>
            <person name="Hasebe M."/>
            <person name="Maruyama T."/>
            <person name="Minagawa J."/>
            <person name="Obokata J."/>
            <person name="Shigenobu S."/>
        </authorList>
    </citation>
    <scope>NUCLEOTIDE SEQUENCE [LARGE SCALE GENOMIC DNA]</scope>
</reference>
<dbReference type="SUPFAM" id="SSF57196">
    <property type="entry name" value="EGF/Laminin"/>
    <property type="match status" value="1"/>
</dbReference>
<feature type="disulfide bond" evidence="8">
    <location>
        <begin position="101"/>
        <end position="110"/>
    </location>
</feature>
<dbReference type="Pfam" id="PF00008">
    <property type="entry name" value="EGF"/>
    <property type="match status" value="1"/>
</dbReference>
<dbReference type="Gene3D" id="2.10.25.10">
    <property type="entry name" value="Laminin"/>
    <property type="match status" value="5"/>
</dbReference>
<evidence type="ECO:0000313" key="12">
    <source>
        <dbReference type="EMBL" id="GFS20862.1"/>
    </source>
</evidence>
<keyword evidence="2 8" id="KW-0245">EGF-like domain</keyword>
<dbReference type="InterPro" id="IPR018097">
    <property type="entry name" value="EGF_Ca-bd_CS"/>
</dbReference>
<keyword evidence="6 10" id="KW-0472">Membrane</keyword>
<evidence type="ECO:0000256" key="2">
    <source>
        <dbReference type="ARBA" id="ARBA00022536"/>
    </source>
</evidence>
<dbReference type="AlphaFoldDB" id="A0AAV4JIM5"/>
<dbReference type="SMART" id="SM00179">
    <property type="entry name" value="EGF_CA"/>
    <property type="match status" value="3"/>
</dbReference>
<dbReference type="GO" id="GO:0016020">
    <property type="term" value="C:membrane"/>
    <property type="evidence" value="ECO:0007669"/>
    <property type="project" value="UniProtKB-SubCell"/>
</dbReference>
<comment type="caution">
    <text evidence="12">The sequence shown here is derived from an EMBL/GenBank/DDBJ whole genome shotgun (WGS) entry which is preliminary data.</text>
</comment>
<protein>
    <submittedName>
        <fullName evidence="12">Protein crumbs-like</fullName>
    </submittedName>
</protein>
<keyword evidence="7 8" id="KW-1015">Disulfide bond</keyword>
<dbReference type="InterPro" id="IPR049883">
    <property type="entry name" value="NOTCH1_EGF-like"/>
</dbReference>
<dbReference type="GO" id="GO:0005509">
    <property type="term" value="F:calcium ion binding"/>
    <property type="evidence" value="ECO:0007669"/>
    <property type="project" value="InterPro"/>
</dbReference>
<feature type="domain" description="EGF-like" evidence="11">
    <location>
        <begin position="113"/>
        <end position="150"/>
    </location>
</feature>
<feature type="disulfide bond" evidence="8">
    <location>
        <begin position="199"/>
        <end position="216"/>
    </location>
</feature>
<comment type="subcellular location">
    <subcellularLocation>
        <location evidence="1">Membrane</location>
        <topology evidence="1">Single-pass type I membrane protein</topology>
    </subcellularLocation>
</comment>
<dbReference type="Proteomes" id="UP000762676">
    <property type="component" value="Unassembled WGS sequence"/>
</dbReference>
<evidence type="ECO:0000256" key="7">
    <source>
        <dbReference type="ARBA" id="ARBA00023157"/>
    </source>
</evidence>
<evidence type="ECO:0000256" key="4">
    <source>
        <dbReference type="ARBA" id="ARBA00022737"/>
    </source>
</evidence>
<dbReference type="PROSITE" id="PS00010">
    <property type="entry name" value="ASX_HYDROXYL"/>
    <property type="match status" value="3"/>
</dbReference>
<dbReference type="PANTHER" id="PTHR24049">
    <property type="entry name" value="CRUMBS FAMILY MEMBER"/>
    <property type="match status" value="1"/>
</dbReference>
<evidence type="ECO:0000256" key="3">
    <source>
        <dbReference type="ARBA" id="ARBA00022692"/>
    </source>
</evidence>
<dbReference type="SUPFAM" id="SSF57184">
    <property type="entry name" value="Growth factor receptor domain"/>
    <property type="match status" value="1"/>
</dbReference>
<dbReference type="CDD" id="cd00054">
    <property type="entry name" value="EGF_CA"/>
    <property type="match status" value="3"/>
</dbReference>
<evidence type="ECO:0000256" key="5">
    <source>
        <dbReference type="ARBA" id="ARBA00022989"/>
    </source>
</evidence>
<dbReference type="InterPro" id="IPR051022">
    <property type="entry name" value="Notch_Cell-Fate_Det"/>
</dbReference>
<keyword evidence="3 10" id="KW-0812">Transmembrane</keyword>
<dbReference type="InterPro" id="IPR001881">
    <property type="entry name" value="EGF-like_Ca-bd_dom"/>
</dbReference>
<name>A0AAV4JIM5_9GAST</name>
<feature type="domain" description="EGF-like" evidence="11">
    <location>
        <begin position="190"/>
        <end position="228"/>
    </location>
</feature>
<dbReference type="PROSITE" id="PS01187">
    <property type="entry name" value="EGF_CA"/>
    <property type="match status" value="2"/>
</dbReference>
<feature type="domain" description="EGF-like" evidence="11">
    <location>
        <begin position="68"/>
        <end position="111"/>
    </location>
</feature>
<proteinExistence type="predicted"/>
<dbReference type="PROSITE" id="PS00022">
    <property type="entry name" value="EGF_1"/>
    <property type="match status" value="4"/>
</dbReference>
<feature type="disulfide bond" evidence="8">
    <location>
        <begin position="218"/>
        <end position="227"/>
    </location>
</feature>
<accession>A0AAV4JIM5</accession>
<keyword evidence="5 10" id="KW-1133">Transmembrane helix</keyword>
<evidence type="ECO:0000256" key="8">
    <source>
        <dbReference type="PROSITE-ProRule" id="PRU00076"/>
    </source>
</evidence>
<gene>
    <name evidence="12" type="ORF">ElyMa_001581500</name>
</gene>
<dbReference type="InterPro" id="IPR000742">
    <property type="entry name" value="EGF"/>
</dbReference>